<reference evidence="1 2" key="1">
    <citation type="submission" date="2021-06" db="EMBL/GenBank/DDBJ databases">
        <authorList>
            <person name="Kallberg Y."/>
            <person name="Tangrot J."/>
            <person name="Rosling A."/>
        </authorList>
    </citation>
    <scope>NUCLEOTIDE SEQUENCE [LARGE SCALE GENOMIC DNA]</scope>
    <source>
        <strain evidence="1 2">120-4 pot B 10/14</strain>
    </source>
</reference>
<comment type="caution">
    <text evidence="1">The sequence shown here is derived from an EMBL/GenBank/DDBJ whole genome shotgun (WGS) entry which is preliminary data.</text>
</comment>
<protein>
    <submittedName>
        <fullName evidence="1">19265_t:CDS:1</fullName>
    </submittedName>
</protein>
<proteinExistence type="predicted"/>
<accession>A0ABN7XSR2</accession>
<evidence type="ECO:0000313" key="2">
    <source>
        <dbReference type="Proteomes" id="UP000789901"/>
    </source>
</evidence>
<name>A0ABN7XSR2_GIGMA</name>
<sequence length="57" mass="6675">YPKLRCHIGAMKSDRELHRAKHLVERSPLSVIDVLALSVLERTFLYQNTRKRASEKL</sequence>
<feature type="non-terminal residue" evidence="1">
    <location>
        <position position="57"/>
    </location>
</feature>
<organism evidence="1 2">
    <name type="scientific">Gigaspora margarita</name>
    <dbReference type="NCBI Taxonomy" id="4874"/>
    <lineage>
        <taxon>Eukaryota</taxon>
        <taxon>Fungi</taxon>
        <taxon>Fungi incertae sedis</taxon>
        <taxon>Mucoromycota</taxon>
        <taxon>Glomeromycotina</taxon>
        <taxon>Glomeromycetes</taxon>
        <taxon>Diversisporales</taxon>
        <taxon>Gigasporaceae</taxon>
        <taxon>Gigaspora</taxon>
    </lineage>
</organism>
<evidence type="ECO:0000313" key="1">
    <source>
        <dbReference type="EMBL" id="CAG8857507.1"/>
    </source>
</evidence>
<dbReference type="Proteomes" id="UP000789901">
    <property type="component" value="Unassembled WGS sequence"/>
</dbReference>
<feature type="non-terminal residue" evidence="1">
    <location>
        <position position="1"/>
    </location>
</feature>
<keyword evidence="2" id="KW-1185">Reference proteome</keyword>
<gene>
    <name evidence="1" type="ORF">GMARGA_LOCUS46326</name>
</gene>
<dbReference type="EMBL" id="CAJVQB010171747">
    <property type="protein sequence ID" value="CAG8857507.1"/>
    <property type="molecule type" value="Genomic_DNA"/>
</dbReference>